<accession>A0ABU5BJE1</accession>
<protein>
    <submittedName>
        <fullName evidence="1">Uncharacterized protein</fullName>
    </submittedName>
</protein>
<comment type="caution">
    <text evidence="1">The sequence shown here is derived from an EMBL/GenBank/DDBJ whole genome shotgun (WGS) entry which is preliminary data.</text>
</comment>
<proteinExistence type="predicted"/>
<dbReference type="RefSeq" id="WP_320336368.1">
    <property type="nucleotide sequence ID" value="NZ_JASFAG010000001.1"/>
</dbReference>
<dbReference type="Gene3D" id="1.25.10.10">
    <property type="entry name" value="Leucine-rich Repeat Variant"/>
    <property type="match status" value="1"/>
</dbReference>
<reference evidence="1 2" key="1">
    <citation type="submission" date="2023-05" db="EMBL/GenBank/DDBJ databases">
        <title>Siderophore-mediated competition between Bacillus subtilis and Pseudomonas marginalis.</title>
        <authorList>
            <person name="Lyng M."/>
            <person name="Joergensen J.P.B."/>
            <person name="Schostag M.D."/>
            <person name="Jarmusch S.A."/>
            <person name="Aguilar D.K.C."/>
            <person name="Andrade C.N.L."/>
            <person name="Kovacs A.T."/>
        </authorList>
    </citation>
    <scope>NUCLEOTIDE SEQUENCE [LARGE SCALE GENOMIC DNA]</scope>
    <source>
        <strain evidence="1 2">P8_72</strain>
    </source>
</reference>
<dbReference type="InterPro" id="IPR011989">
    <property type="entry name" value="ARM-like"/>
</dbReference>
<dbReference type="Proteomes" id="UP001287024">
    <property type="component" value="Unassembled WGS sequence"/>
</dbReference>
<name>A0ABU5BJE1_9PSED</name>
<dbReference type="EMBL" id="JASFAG010000001">
    <property type="protein sequence ID" value="MDX9676626.1"/>
    <property type="molecule type" value="Genomic_DNA"/>
</dbReference>
<evidence type="ECO:0000313" key="2">
    <source>
        <dbReference type="Proteomes" id="UP001287024"/>
    </source>
</evidence>
<dbReference type="SUPFAM" id="SSF48371">
    <property type="entry name" value="ARM repeat"/>
    <property type="match status" value="1"/>
</dbReference>
<organism evidence="1 2">
    <name type="scientific">Pseudomonas zeae</name>
    <dbReference type="NCBI Taxonomy" id="2745510"/>
    <lineage>
        <taxon>Bacteria</taxon>
        <taxon>Pseudomonadati</taxon>
        <taxon>Pseudomonadota</taxon>
        <taxon>Gammaproteobacteria</taxon>
        <taxon>Pseudomonadales</taxon>
        <taxon>Pseudomonadaceae</taxon>
        <taxon>Pseudomonas</taxon>
    </lineage>
</organism>
<sequence>MSSILEDLREAEAQSKFIEVLRRLLKSDKNKTEIVEALAELQNNGEIDILLRFRSIDKADIGYEAYFLSLLFNDWLLEISAPLDEILNCVTHIGKLSEGTGTTQALKEYCKKDRARSDSALKIALETPDFYPLLGAILIAGSTHEFSFFHSKALLCLESESDVVRAQALWACAELSNDCDHATLTQTICSIERLVLVSNDEIQTSSALRALISISSGKEREDEALCLTVIEKILLTQSAAIVQAAAYAFATLDIEKQPYLASLLIEYFKNAQTIDSSTLNIISVGLKKYLNPEKFLQAVKLVELIIEKHKDLRLSNFQSFSYDLTTSENKVFLEILITRWLLSDSYKLANSVSDLVAGDGLAGVPISADTEAVKSLPPGSTELLAKKACAYLFMHPISAASYIISLLSTQPQELESVGNTLYYPLGISYPGSVRRYINGLFGPHQLHIQSILNKFEARLTEYHNGLNLANNLEELKPSTAQREIYHRKFHQEMTASFKESRKKSIITQLMGKPSVILYGNSSIHYIHPGADRESIRQETPMHNITTTIEHPSLDYVDHNQLEYLLRVFKIMRIPK</sequence>
<dbReference type="InterPro" id="IPR016024">
    <property type="entry name" value="ARM-type_fold"/>
</dbReference>
<gene>
    <name evidence="1" type="ORF">QMK45_11890</name>
</gene>
<evidence type="ECO:0000313" key="1">
    <source>
        <dbReference type="EMBL" id="MDX9676626.1"/>
    </source>
</evidence>
<keyword evidence="2" id="KW-1185">Reference proteome</keyword>